<dbReference type="AlphaFoldDB" id="A0AAV5WAY2"/>
<sequence>DEYWDGLEDHTAACKIVVALMRDLVNHEDDRLLQAVLGYGFVFIADHYAYSDFDTERNNANVFRSVLARHPEWRSKFRALTRFGNITSYTAALGRSIPHRDSHGEDYY</sequence>
<dbReference type="Proteomes" id="UP001432322">
    <property type="component" value="Unassembled WGS sequence"/>
</dbReference>
<reference evidence="1" key="1">
    <citation type="submission" date="2023-10" db="EMBL/GenBank/DDBJ databases">
        <title>Genome assembly of Pristionchus species.</title>
        <authorList>
            <person name="Yoshida K."/>
            <person name="Sommer R.J."/>
        </authorList>
    </citation>
    <scope>NUCLEOTIDE SEQUENCE</scope>
    <source>
        <strain evidence="1">RS5133</strain>
    </source>
</reference>
<keyword evidence="2" id="KW-1185">Reference proteome</keyword>
<feature type="non-terminal residue" evidence="1">
    <location>
        <position position="108"/>
    </location>
</feature>
<dbReference type="EMBL" id="BTSY01000005">
    <property type="protein sequence ID" value="GMT27570.1"/>
    <property type="molecule type" value="Genomic_DNA"/>
</dbReference>
<organism evidence="1 2">
    <name type="scientific">Pristionchus fissidentatus</name>
    <dbReference type="NCBI Taxonomy" id="1538716"/>
    <lineage>
        <taxon>Eukaryota</taxon>
        <taxon>Metazoa</taxon>
        <taxon>Ecdysozoa</taxon>
        <taxon>Nematoda</taxon>
        <taxon>Chromadorea</taxon>
        <taxon>Rhabditida</taxon>
        <taxon>Rhabditina</taxon>
        <taxon>Diplogasteromorpha</taxon>
        <taxon>Diplogasteroidea</taxon>
        <taxon>Neodiplogasteridae</taxon>
        <taxon>Pristionchus</taxon>
    </lineage>
</organism>
<evidence type="ECO:0000313" key="2">
    <source>
        <dbReference type="Proteomes" id="UP001432322"/>
    </source>
</evidence>
<name>A0AAV5WAY2_9BILA</name>
<gene>
    <name evidence="1" type="ORF">PFISCL1PPCAC_18867</name>
</gene>
<evidence type="ECO:0000313" key="1">
    <source>
        <dbReference type="EMBL" id="GMT27570.1"/>
    </source>
</evidence>
<feature type="non-terminal residue" evidence="1">
    <location>
        <position position="1"/>
    </location>
</feature>
<accession>A0AAV5WAY2</accession>
<proteinExistence type="predicted"/>
<comment type="caution">
    <text evidence="1">The sequence shown here is derived from an EMBL/GenBank/DDBJ whole genome shotgun (WGS) entry which is preliminary data.</text>
</comment>
<protein>
    <submittedName>
        <fullName evidence="1">Uncharacterized protein</fullName>
    </submittedName>
</protein>